<dbReference type="AlphaFoldDB" id="A0A1F5G8Y9"/>
<gene>
    <name evidence="11" type="ORF">A3D04_00635</name>
</gene>
<evidence type="ECO:0000313" key="11">
    <source>
        <dbReference type="EMBL" id="OGD88295.1"/>
    </source>
</evidence>
<feature type="active site" description="Acyl-ester intermediate" evidence="7">
    <location>
        <position position="41"/>
    </location>
</feature>
<evidence type="ECO:0000313" key="12">
    <source>
        <dbReference type="Proteomes" id="UP000177369"/>
    </source>
</evidence>
<keyword evidence="2" id="KW-0732">Signal</keyword>
<dbReference type="GO" id="GO:0009252">
    <property type="term" value="P:peptidoglycan biosynthetic process"/>
    <property type="evidence" value="ECO:0007669"/>
    <property type="project" value="UniProtKB-KW"/>
</dbReference>
<evidence type="ECO:0000256" key="6">
    <source>
        <dbReference type="ARBA" id="ARBA00023316"/>
    </source>
</evidence>
<dbReference type="GO" id="GO:0006508">
    <property type="term" value="P:proteolysis"/>
    <property type="evidence" value="ECO:0007669"/>
    <property type="project" value="InterPro"/>
</dbReference>
<proteinExistence type="inferred from homology"/>
<sequence>MAKFNAKDPQNLSARAAVVIDAKTGSILFEKNADLKHLPASTTKIMTALITLEKCSPESVITVPEIEQEGTQMGLAAGDQVTVENLLYGMLINSGNDAASALASSCAQTQEQFISSMNEKAEDLNMNDTYFVNPTGFDNDYQYSTAHDLAKLANVTMSSPLISRIVATKSTVVTDITGTKTYFLENINELLEVVDGLEGIKTGQTQGSLENLVTRTTRNGNSVVVVVLGSKDRFTETQNLIEWAFDSYEWINPY</sequence>
<feature type="domain" description="Peptidase S11 D-alanyl-D-alanine carboxypeptidase A N-terminal" evidence="10">
    <location>
        <begin position="7"/>
        <end position="231"/>
    </location>
</feature>
<keyword evidence="6" id="KW-0961">Cell wall biogenesis/degradation</keyword>
<evidence type="ECO:0000256" key="2">
    <source>
        <dbReference type="ARBA" id="ARBA00022729"/>
    </source>
</evidence>
<evidence type="ECO:0000256" key="3">
    <source>
        <dbReference type="ARBA" id="ARBA00022801"/>
    </source>
</evidence>
<dbReference type="SUPFAM" id="SSF56601">
    <property type="entry name" value="beta-lactamase/transpeptidase-like"/>
    <property type="match status" value="1"/>
</dbReference>
<comment type="caution">
    <text evidence="11">The sequence shown here is derived from an EMBL/GenBank/DDBJ whole genome shotgun (WGS) entry which is preliminary data.</text>
</comment>
<feature type="active site" description="Proton acceptor" evidence="7">
    <location>
        <position position="44"/>
    </location>
</feature>
<keyword evidence="4" id="KW-0133">Cell shape</keyword>
<feature type="binding site" evidence="8">
    <location>
        <position position="201"/>
    </location>
    <ligand>
        <name>substrate</name>
    </ligand>
</feature>
<dbReference type="Pfam" id="PF00768">
    <property type="entry name" value="Peptidase_S11"/>
    <property type="match status" value="1"/>
</dbReference>
<evidence type="ECO:0000256" key="8">
    <source>
        <dbReference type="PIRSR" id="PIRSR618044-2"/>
    </source>
</evidence>
<evidence type="ECO:0000256" key="7">
    <source>
        <dbReference type="PIRSR" id="PIRSR618044-1"/>
    </source>
</evidence>
<feature type="active site" evidence="7">
    <location>
        <position position="94"/>
    </location>
</feature>
<dbReference type="Gene3D" id="3.40.710.10">
    <property type="entry name" value="DD-peptidase/beta-lactamase superfamily"/>
    <property type="match status" value="1"/>
</dbReference>
<dbReference type="STRING" id="1797714.A3D04_00635"/>
<dbReference type="GO" id="GO:0008360">
    <property type="term" value="P:regulation of cell shape"/>
    <property type="evidence" value="ECO:0007669"/>
    <property type="project" value="UniProtKB-KW"/>
</dbReference>
<dbReference type="InterPro" id="IPR018044">
    <property type="entry name" value="Peptidase_S11"/>
</dbReference>
<comment type="similarity">
    <text evidence="1 9">Belongs to the peptidase S11 family.</text>
</comment>
<organism evidence="11 12">
    <name type="scientific">Candidatus Curtissbacteria bacterium RIFCSPHIGHO2_02_FULL_40_16b</name>
    <dbReference type="NCBI Taxonomy" id="1797714"/>
    <lineage>
        <taxon>Bacteria</taxon>
        <taxon>Candidatus Curtissiibacteriota</taxon>
    </lineage>
</organism>
<dbReference type="InterPro" id="IPR001967">
    <property type="entry name" value="Peptidase_S11_N"/>
</dbReference>
<dbReference type="InterPro" id="IPR012338">
    <property type="entry name" value="Beta-lactam/transpept-like"/>
</dbReference>
<evidence type="ECO:0000256" key="4">
    <source>
        <dbReference type="ARBA" id="ARBA00022960"/>
    </source>
</evidence>
<dbReference type="GO" id="GO:0009002">
    <property type="term" value="F:serine-type D-Ala-D-Ala carboxypeptidase activity"/>
    <property type="evidence" value="ECO:0007669"/>
    <property type="project" value="InterPro"/>
</dbReference>
<keyword evidence="5" id="KW-0573">Peptidoglycan synthesis</keyword>
<dbReference type="PANTHER" id="PTHR21581:SF6">
    <property type="entry name" value="TRAFFICKING PROTEIN PARTICLE COMPLEX SUBUNIT 12"/>
    <property type="match status" value="1"/>
</dbReference>
<evidence type="ECO:0000256" key="1">
    <source>
        <dbReference type="ARBA" id="ARBA00007164"/>
    </source>
</evidence>
<dbReference type="Proteomes" id="UP000177369">
    <property type="component" value="Unassembled WGS sequence"/>
</dbReference>
<dbReference type="PRINTS" id="PR00725">
    <property type="entry name" value="DADACBPTASE1"/>
</dbReference>
<accession>A0A1F5G8Y9</accession>
<reference evidence="11 12" key="1">
    <citation type="journal article" date="2016" name="Nat. Commun.">
        <title>Thousands of microbial genomes shed light on interconnected biogeochemical processes in an aquifer system.</title>
        <authorList>
            <person name="Anantharaman K."/>
            <person name="Brown C.T."/>
            <person name="Hug L.A."/>
            <person name="Sharon I."/>
            <person name="Castelle C.J."/>
            <person name="Probst A.J."/>
            <person name="Thomas B.C."/>
            <person name="Singh A."/>
            <person name="Wilkins M.J."/>
            <person name="Karaoz U."/>
            <person name="Brodie E.L."/>
            <person name="Williams K.H."/>
            <person name="Hubbard S.S."/>
            <person name="Banfield J.F."/>
        </authorList>
    </citation>
    <scope>NUCLEOTIDE SEQUENCE [LARGE SCALE GENOMIC DNA]</scope>
</reference>
<dbReference type="GO" id="GO:0071555">
    <property type="term" value="P:cell wall organization"/>
    <property type="evidence" value="ECO:0007669"/>
    <property type="project" value="UniProtKB-KW"/>
</dbReference>
<evidence type="ECO:0000259" key="10">
    <source>
        <dbReference type="Pfam" id="PF00768"/>
    </source>
</evidence>
<protein>
    <recommendedName>
        <fullName evidence="10">Peptidase S11 D-alanyl-D-alanine carboxypeptidase A N-terminal domain-containing protein</fullName>
    </recommendedName>
</protein>
<name>A0A1F5G8Y9_9BACT</name>
<dbReference type="EMBL" id="MFBD01000033">
    <property type="protein sequence ID" value="OGD88295.1"/>
    <property type="molecule type" value="Genomic_DNA"/>
</dbReference>
<keyword evidence="3" id="KW-0378">Hydrolase</keyword>
<evidence type="ECO:0000256" key="9">
    <source>
        <dbReference type="RuleBase" id="RU004016"/>
    </source>
</evidence>
<dbReference type="PANTHER" id="PTHR21581">
    <property type="entry name" value="D-ALANYL-D-ALANINE CARBOXYPEPTIDASE"/>
    <property type="match status" value="1"/>
</dbReference>
<evidence type="ECO:0000256" key="5">
    <source>
        <dbReference type="ARBA" id="ARBA00022984"/>
    </source>
</evidence>